<evidence type="ECO:0000256" key="3">
    <source>
        <dbReference type="PROSITE-ProRule" id="PRU00357"/>
    </source>
</evidence>
<feature type="transmembrane region" description="Helical" evidence="4">
    <location>
        <begin position="42"/>
        <end position="64"/>
    </location>
</feature>
<evidence type="ECO:0000259" key="5">
    <source>
        <dbReference type="PROSITE" id="PS51017"/>
    </source>
</evidence>
<evidence type="ECO:0000313" key="6">
    <source>
        <dbReference type="EMBL" id="PKU71005.1"/>
    </source>
</evidence>
<evidence type="ECO:0000256" key="2">
    <source>
        <dbReference type="ARBA" id="ARBA00023242"/>
    </source>
</evidence>
<evidence type="ECO:0000313" key="7">
    <source>
        <dbReference type="Proteomes" id="UP000233837"/>
    </source>
</evidence>
<dbReference type="PANTHER" id="PTHR31319:SF77">
    <property type="entry name" value="ZINC FINGER PROTEIN CONSTANS-LIKE 4"/>
    <property type="match status" value="1"/>
</dbReference>
<comment type="subcellular location">
    <subcellularLocation>
        <location evidence="1 3">Nucleus</location>
    </subcellularLocation>
</comment>
<gene>
    <name evidence="6" type="primary">COL5</name>
    <name evidence="6" type="ORF">MA16_Dca020993</name>
</gene>
<proteinExistence type="predicted"/>
<evidence type="ECO:0000256" key="4">
    <source>
        <dbReference type="SAM" id="Phobius"/>
    </source>
</evidence>
<accession>A0A2I0W5S5</accession>
<dbReference type="Pfam" id="PF06203">
    <property type="entry name" value="CCT"/>
    <property type="match status" value="1"/>
</dbReference>
<reference evidence="6 7" key="1">
    <citation type="journal article" date="2016" name="Sci. Rep.">
        <title>The Dendrobium catenatum Lindl. genome sequence provides insights into polysaccharide synthase, floral development and adaptive evolution.</title>
        <authorList>
            <person name="Zhang G.Q."/>
            <person name="Xu Q."/>
            <person name="Bian C."/>
            <person name="Tsai W.C."/>
            <person name="Yeh C.M."/>
            <person name="Liu K.W."/>
            <person name="Yoshida K."/>
            <person name="Zhang L.S."/>
            <person name="Chang S.B."/>
            <person name="Chen F."/>
            <person name="Shi Y."/>
            <person name="Su Y.Y."/>
            <person name="Zhang Y.Q."/>
            <person name="Chen L.J."/>
            <person name="Yin Y."/>
            <person name="Lin M."/>
            <person name="Huang H."/>
            <person name="Deng H."/>
            <person name="Wang Z.W."/>
            <person name="Zhu S.L."/>
            <person name="Zhao X."/>
            <person name="Deng C."/>
            <person name="Niu S.C."/>
            <person name="Huang J."/>
            <person name="Wang M."/>
            <person name="Liu G.H."/>
            <person name="Yang H.J."/>
            <person name="Xiao X.J."/>
            <person name="Hsiao Y.Y."/>
            <person name="Wu W.L."/>
            <person name="Chen Y.Y."/>
            <person name="Mitsuda N."/>
            <person name="Ohme-Takagi M."/>
            <person name="Luo Y.B."/>
            <person name="Van de Peer Y."/>
            <person name="Liu Z.J."/>
        </authorList>
    </citation>
    <scope>NUCLEOTIDE SEQUENCE [LARGE SCALE GENOMIC DNA]</scope>
    <source>
        <tissue evidence="6">The whole plant</tissue>
    </source>
</reference>
<evidence type="ECO:0000256" key="1">
    <source>
        <dbReference type="ARBA" id="ARBA00004123"/>
    </source>
</evidence>
<name>A0A2I0W5S5_9ASPA</name>
<dbReference type="GO" id="GO:0005634">
    <property type="term" value="C:nucleus"/>
    <property type="evidence" value="ECO:0007669"/>
    <property type="project" value="UniProtKB-SubCell"/>
</dbReference>
<keyword evidence="4" id="KW-0472">Membrane</keyword>
<dbReference type="AlphaFoldDB" id="A0A2I0W5S5"/>
<reference evidence="6 7" key="2">
    <citation type="journal article" date="2017" name="Nature">
        <title>The Apostasia genome and the evolution of orchids.</title>
        <authorList>
            <person name="Zhang G.Q."/>
            <person name="Liu K.W."/>
            <person name="Li Z."/>
            <person name="Lohaus R."/>
            <person name="Hsiao Y.Y."/>
            <person name="Niu S.C."/>
            <person name="Wang J.Y."/>
            <person name="Lin Y.C."/>
            <person name="Xu Q."/>
            <person name="Chen L.J."/>
            <person name="Yoshida K."/>
            <person name="Fujiwara S."/>
            <person name="Wang Z.W."/>
            <person name="Zhang Y.Q."/>
            <person name="Mitsuda N."/>
            <person name="Wang M."/>
            <person name="Liu G.H."/>
            <person name="Pecoraro L."/>
            <person name="Huang H.X."/>
            <person name="Xiao X.J."/>
            <person name="Lin M."/>
            <person name="Wu X.Y."/>
            <person name="Wu W.L."/>
            <person name="Chen Y.Y."/>
            <person name="Chang S.B."/>
            <person name="Sakamoto S."/>
            <person name="Ohme-Takagi M."/>
            <person name="Yagi M."/>
            <person name="Zeng S.J."/>
            <person name="Shen C.Y."/>
            <person name="Yeh C.M."/>
            <person name="Luo Y.B."/>
            <person name="Tsai W.C."/>
            <person name="Van de Peer Y."/>
            <person name="Liu Z.J."/>
        </authorList>
    </citation>
    <scope>NUCLEOTIDE SEQUENCE [LARGE SCALE GENOMIC DNA]</scope>
    <source>
        <tissue evidence="6">The whole plant</tissue>
    </source>
</reference>
<protein>
    <submittedName>
        <fullName evidence="6">Zinc finger protein CONSTANS-LIKE 5</fullName>
    </submittedName>
</protein>
<dbReference type="GO" id="GO:0003700">
    <property type="term" value="F:DNA-binding transcription factor activity"/>
    <property type="evidence" value="ECO:0007669"/>
    <property type="project" value="TreeGrafter"/>
</dbReference>
<keyword evidence="2 3" id="KW-0539">Nucleus</keyword>
<keyword evidence="4" id="KW-1133">Transmembrane helix</keyword>
<feature type="transmembrane region" description="Helical" evidence="4">
    <location>
        <begin position="70"/>
        <end position="92"/>
    </location>
</feature>
<keyword evidence="4" id="KW-0812">Transmembrane</keyword>
<dbReference type="PROSITE" id="PS51017">
    <property type="entry name" value="CCT"/>
    <property type="match status" value="1"/>
</dbReference>
<feature type="domain" description="CCT" evidence="5">
    <location>
        <begin position="90"/>
        <end position="132"/>
    </location>
</feature>
<dbReference type="InterPro" id="IPR010402">
    <property type="entry name" value="CCT_domain"/>
</dbReference>
<organism evidence="6 7">
    <name type="scientific">Dendrobium catenatum</name>
    <dbReference type="NCBI Taxonomy" id="906689"/>
    <lineage>
        <taxon>Eukaryota</taxon>
        <taxon>Viridiplantae</taxon>
        <taxon>Streptophyta</taxon>
        <taxon>Embryophyta</taxon>
        <taxon>Tracheophyta</taxon>
        <taxon>Spermatophyta</taxon>
        <taxon>Magnoliopsida</taxon>
        <taxon>Liliopsida</taxon>
        <taxon>Asparagales</taxon>
        <taxon>Orchidaceae</taxon>
        <taxon>Epidendroideae</taxon>
        <taxon>Malaxideae</taxon>
        <taxon>Dendrobiinae</taxon>
        <taxon>Dendrobium</taxon>
    </lineage>
</organism>
<dbReference type="InterPro" id="IPR045281">
    <property type="entry name" value="CONSTANS-like"/>
</dbReference>
<dbReference type="PANTHER" id="PTHR31319">
    <property type="entry name" value="ZINC FINGER PROTEIN CONSTANS-LIKE 4"/>
    <property type="match status" value="1"/>
</dbReference>
<dbReference type="Proteomes" id="UP000233837">
    <property type="component" value="Unassembled WGS sequence"/>
</dbReference>
<sequence length="166" mass="19317">MPEKNDERVKWDATGRNFVEGGGDARGNEYVEGQGKNRRRNFWFWDGGPWFRWIVYLCNIGHGLCWEDGWFFPVLMGWLGILIAIKHFCSFVRKQIVKARIYPLPFFWTIRYASRKAYAEARPRIKVRFAKRTEVESEVDQIYSSAAAATAAFMESIQGYGVVPSF</sequence>
<dbReference type="STRING" id="906689.A0A2I0W5S5"/>
<keyword evidence="7" id="KW-1185">Reference proteome</keyword>
<dbReference type="EMBL" id="KZ502898">
    <property type="protein sequence ID" value="PKU71005.1"/>
    <property type="molecule type" value="Genomic_DNA"/>
</dbReference>
<dbReference type="GO" id="GO:0009909">
    <property type="term" value="P:regulation of flower development"/>
    <property type="evidence" value="ECO:0007669"/>
    <property type="project" value="InterPro"/>
</dbReference>